<evidence type="ECO:0000313" key="3">
    <source>
        <dbReference type="Proteomes" id="UP000192360"/>
    </source>
</evidence>
<sequence>MKILWFNETGSLYDHGKNSYHGIGWVESLELLVAEASDLDLAICFFSETENKKVKRGSTTYYPLKYNSTRINPFSKLLKNWNGDLEDIDLKSDVQKVIDDFSPDVIHVFGTEGSFSVVQEFTNIPVVYHLQGLINGCINTFFPVNQSKWNFHLNPKYILNTLKGNNPGFDFKRFRNQALREAKVLENAKFVMGRTHWDRKVAELYNMQVKYYHVDEVLRPVFYEKHNLEQGKSKLRIVSTLSPTIYKGIDLVLKAAQKLKELAKINFQWDIIGLSENSQLLKHFEKSDKINHKKVGIKCHGVKSPTELIEILKHANVYVHPSYIDNSPNSICEAQILGLPVIACNVGGIASLIQNKETGILIPSNGVFELVHEITRLALKDNTVNILGNNARNIALERHDKEKILADLINVYKDLIHKSFYKKAN</sequence>
<dbReference type="RefSeq" id="WP_084061482.1">
    <property type="nucleotide sequence ID" value="NZ_FWXO01000003.1"/>
</dbReference>
<keyword evidence="3" id="KW-1185">Reference proteome</keyword>
<protein>
    <submittedName>
        <fullName evidence="2">Glycosyl transferases group 1</fullName>
    </submittedName>
</protein>
<dbReference type="Pfam" id="PF00534">
    <property type="entry name" value="Glycos_transf_1"/>
    <property type="match status" value="1"/>
</dbReference>
<dbReference type="STRING" id="504486.SAMN05660703_2148"/>
<dbReference type="Proteomes" id="UP000192360">
    <property type="component" value="Unassembled WGS sequence"/>
</dbReference>
<dbReference type="OrthoDB" id="1096251at2"/>
<dbReference type="CDD" id="cd03801">
    <property type="entry name" value="GT4_PimA-like"/>
    <property type="match status" value="1"/>
</dbReference>
<proteinExistence type="predicted"/>
<dbReference type="AlphaFoldDB" id="A0A1W2AQB9"/>
<evidence type="ECO:0000259" key="1">
    <source>
        <dbReference type="Pfam" id="PF00534"/>
    </source>
</evidence>
<gene>
    <name evidence="2" type="ORF">SAMN05660703_2148</name>
</gene>
<name>A0A1W2AQB9_9FLAO</name>
<dbReference type="GO" id="GO:0016757">
    <property type="term" value="F:glycosyltransferase activity"/>
    <property type="evidence" value="ECO:0007669"/>
    <property type="project" value="InterPro"/>
</dbReference>
<dbReference type="SUPFAM" id="SSF53756">
    <property type="entry name" value="UDP-Glycosyltransferase/glycogen phosphorylase"/>
    <property type="match status" value="1"/>
</dbReference>
<dbReference type="PANTHER" id="PTHR12526:SF630">
    <property type="entry name" value="GLYCOSYLTRANSFERASE"/>
    <property type="match status" value="1"/>
</dbReference>
<dbReference type="Gene3D" id="3.40.50.2000">
    <property type="entry name" value="Glycogen Phosphorylase B"/>
    <property type="match status" value="2"/>
</dbReference>
<evidence type="ECO:0000313" key="2">
    <source>
        <dbReference type="EMBL" id="SMC62897.1"/>
    </source>
</evidence>
<dbReference type="InterPro" id="IPR001296">
    <property type="entry name" value="Glyco_trans_1"/>
</dbReference>
<keyword evidence="2" id="KW-0808">Transferase</keyword>
<reference evidence="2 3" key="1">
    <citation type="submission" date="2017-04" db="EMBL/GenBank/DDBJ databases">
        <authorList>
            <person name="Afonso C.L."/>
            <person name="Miller P.J."/>
            <person name="Scott M.A."/>
            <person name="Spackman E."/>
            <person name="Goraichik I."/>
            <person name="Dimitrov K.M."/>
            <person name="Suarez D.L."/>
            <person name="Swayne D.E."/>
        </authorList>
    </citation>
    <scope>NUCLEOTIDE SEQUENCE [LARGE SCALE GENOMIC DNA]</scope>
    <source>
        <strain evidence="2 3">DSM 21164</strain>
    </source>
</reference>
<accession>A0A1W2AQB9</accession>
<feature type="domain" description="Glycosyl transferase family 1" evidence="1">
    <location>
        <begin position="224"/>
        <end position="393"/>
    </location>
</feature>
<organism evidence="2 3">
    <name type="scientific">Cellulophaga tyrosinoxydans</name>
    <dbReference type="NCBI Taxonomy" id="504486"/>
    <lineage>
        <taxon>Bacteria</taxon>
        <taxon>Pseudomonadati</taxon>
        <taxon>Bacteroidota</taxon>
        <taxon>Flavobacteriia</taxon>
        <taxon>Flavobacteriales</taxon>
        <taxon>Flavobacteriaceae</taxon>
        <taxon>Cellulophaga</taxon>
    </lineage>
</organism>
<dbReference type="EMBL" id="FWXO01000003">
    <property type="protein sequence ID" value="SMC62897.1"/>
    <property type="molecule type" value="Genomic_DNA"/>
</dbReference>
<dbReference type="PANTHER" id="PTHR12526">
    <property type="entry name" value="GLYCOSYLTRANSFERASE"/>
    <property type="match status" value="1"/>
</dbReference>